<dbReference type="Pfam" id="PF20546">
    <property type="entry name" value="DUF6760"/>
    <property type="match status" value="1"/>
</dbReference>
<evidence type="ECO:0000313" key="2">
    <source>
        <dbReference type="EMBL" id="EIM65445.1"/>
    </source>
</evidence>
<dbReference type="EMBL" id="CM001488">
    <property type="protein sequence ID" value="EIM65445.1"/>
    <property type="molecule type" value="Genomic_DNA"/>
</dbReference>
<dbReference type="eggNOG" id="ENOG5033A8Q">
    <property type="taxonomic scope" value="Bacteria"/>
</dbReference>
<protein>
    <recommendedName>
        <fullName evidence="1">DUF6760 domain-containing protein</fullName>
    </recommendedName>
</protein>
<reference evidence="2 3" key="1">
    <citation type="submission" date="2011-09" db="EMBL/GenBank/DDBJ databases">
        <authorList>
            <consortium name="US DOE Joint Genome Institute (JGI-PGF)"/>
            <person name="Lucas S."/>
            <person name="Han J."/>
            <person name="Lapidus A."/>
            <person name="Cheng J.-F."/>
            <person name="Goodwin L."/>
            <person name="Pitluck S."/>
            <person name="Peters L."/>
            <person name="Land M.L."/>
            <person name="Hauser L."/>
            <person name="Orellana R."/>
            <person name="Lovley D."/>
            <person name="Woyke T.J."/>
        </authorList>
    </citation>
    <scope>NUCLEOTIDE SEQUENCE [LARGE SCALE GENOMIC DNA]</scope>
    <source>
        <strain evidence="2 3">2ac9</strain>
    </source>
</reference>
<evidence type="ECO:0000259" key="1">
    <source>
        <dbReference type="Pfam" id="PF20546"/>
    </source>
</evidence>
<reference evidence="2 3" key="2">
    <citation type="submission" date="2012-02" db="EMBL/GenBank/DDBJ databases">
        <title>Improved High-Quality Draft sequence of Desulfobacter postgatei 2ac9.</title>
        <authorList>
            <consortium name="US DOE Joint Genome Institute"/>
            <person name="Lucas S."/>
            <person name="Han J."/>
            <person name="Lapidus A."/>
            <person name="Cheng J.-F."/>
            <person name="Goodwin L."/>
            <person name="Pitluck S."/>
            <person name="Peters L."/>
            <person name="Ovchinnikova G."/>
            <person name="Held B."/>
            <person name="Detter J.C."/>
            <person name="Han C."/>
            <person name="Tapia R."/>
            <person name="Land M."/>
            <person name="Hauser L."/>
            <person name="Kyrpides N."/>
            <person name="Ivanova N."/>
            <person name="Pagani I."/>
            <person name="Orellana R."/>
            <person name="Lovley D."/>
            <person name="Woyke T."/>
        </authorList>
    </citation>
    <scope>NUCLEOTIDE SEQUENCE [LARGE SCALE GENOMIC DNA]</scope>
    <source>
        <strain evidence="2 3">2ac9</strain>
    </source>
</reference>
<dbReference type="Proteomes" id="UP000005778">
    <property type="component" value="Chromosome"/>
</dbReference>
<dbReference type="STRING" id="879212.DespoDRAFT_03706"/>
<accession>I5B7I2</accession>
<gene>
    <name evidence="2" type="ORF">DespoDRAFT_03706</name>
</gene>
<dbReference type="RefSeq" id="WP_004075654.1">
    <property type="nucleotide sequence ID" value="NZ_CM001488.1"/>
</dbReference>
<keyword evidence="3" id="KW-1185">Reference proteome</keyword>
<name>I5B7I2_9BACT</name>
<proteinExistence type="predicted"/>
<dbReference type="HOGENOM" id="CLU_201963_1_0_7"/>
<evidence type="ECO:0000313" key="3">
    <source>
        <dbReference type="Proteomes" id="UP000005778"/>
    </source>
</evidence>
<dbReference type="AlphaFoldDB" id="I5B7I2"/>
<sequence length="60" mass="7285">MTCYPRDQARREVAFIAYHFHWPRQELMSLSHLERRLWVTDISRINQEINEVGREASRAN</sequence>
<feature type="domain" description="DUF6760" evidence="1">
    <location>
        <begin position="4"/>
        <end position="56"/>
    </location>
</feature>
<dbReference type="InterPro" id="IPR046648">
    <property type="entry name" value="DUF6760"/>
</dbReference>
<organism evidence="2 3">
    <name type="scientific">Desulfobacter postgatei 2ac9</name>
    <dbReference type="NCBI Taxonomy" id="879212"/>
    <lineage>
        <taxon>Bacteria</taxon>
        <taxon>Pseudomonadati</taxon>
        <taxon>Thermodesulfobacteriota</taxon>
        <taxon>Desulfobacteria</taxon>
        <taxon>Desulfobacterales</taxon>
        <taxon>Desulfobacteraceae</taxon>
        <taxon>Desulfobacter</taxon>
    </lineage>
</organism>